<accession>A0ABV0XVM5</accession>
<evidence type="ECO:0000256" key="1">
    <source>
        <dbReference type="SAM" id="MobiDB-lite"/>
    </source>
</evidence>
<comment type="caution">
    <text evidence="2">The sequence shown here is derived from an EMBL/GenBank/DDBJ whole genome shotgun (WGS) entry which is preliminary data.</text>
</comment>
<sequence>FYLISPSEFERFSLSTRCLVEPRCLVEAPLHPGSSNQHQTKPKGDSSAYRSSLDTEDAESAARCVMEHALLNDEKVLQEIQKSLEGDQMSFPENNVKSAVA</sequence>
<proteinExistence type="predicted"/>
<evidence type="ECO:0000313" key="3">
    <source>
        <dbReference type="Proteomes" id="UP001469553"/>
    </source>
</evidence>
<gene>
    <name evidence="2" type="primary">LLGL2_3</name>
    <name evidence="2" type="ORF">AMECASPLE_032705</name>
</gene>
<keyword evidence="3" id="KW-1185">Reference proteome</keyword>
<organism evidence="2 3">
    <name type="scientific">Ameca splendens</name>
    <dbReference type="NCBI Taxonomy" id="208324"/>
    <lineage>
        <taxon>Eukaryota</taxon>
        <taxon>Metazoa</taxon>
        <taxon>Chordata</taxon>
        <taxon>Craniata</taxon>
        <taxon>Vertebrata</taxon>
        <taxon>Euteleostomi</taxon>
        <taxon>Actinopterygii</taxon>
        <taxon>Neopterygii</taxon>
        <taxon>Teleostei</taxon>
        <taxon>Neoteleostei</taxon>
        <taxon>Acanthomorphata</taxon>
        <taxon>Ovalentaria</taxon>
        <taxon>Atherinomorphae</taxon>
        <taxon>Cyprinodontiformes</taxon>
        <taxon>Goodeidae</taxon>
        <taxon>Ameca</taxon>
    </lineage>
</organism>
<name>A0ABV0XVM5_9TELE</name>
<reference evidence="2 3" key="1">
    <citation type="submission" date="2021-06" db="EMBL/GenBank/DDBJ databases">
        <authorList>
            <person name="Palmer J.M."/>
        </authorList>
    </citation>
    <scope>NUCLEOTIDE SEQUENCE [LARGE SCALE GENOMIC DNA]</scope>
    <source>
        <strain evidence="2 3">AS_MEX2019</strain>
        <tissue evidence="2">Muscle</tissue>
    </source>
</reference>
<feature type="region of interest" description="Disordered" evidence="1">
    <location>
        <begin position="28"/>
        <end position="55"/>
    </location>
</feature>
<feature type="non-terminal residue" evidence="2">
    <location>
        <position position="1"/>
    </location>
</feature>
<evidence type="ECO:0000313" key="2">
    <source>
        <dbReference type="EMBL" id="MEQ2285517.1"/>
    </source>
</evidence>
<dbReference type="EMBL" id="JAHRIP010013693">
    <property type="protein sequence ID" value="MEQ2285517.1"/>
    <property type="molecule type" value="Genomic_DNA"/>
</dbReference>
<dbReference type="Proteomes" id="UP001469553">
    <property type="component" value="Unassembled WGS sequence"/>
</dbReference>
<protein>
    <submittedName>
        <fullName evidence="2">Lethal(2) giant larvae protein 2</fullName>
    </submittedName>
</protein>